<name>A0A820CQW4_9BILA</name>
<evidence type="ECO:0000313" key="2">
    <source>
        <dbReference type="Proteomes" id="UP000663866"/>
    </source>
</evidence>
<dbReference type="Proteomes" id="UP000663866">
    <property type="component" value="Unassembled WGS sequence"/>
</dbReference>
<proteinExistence type="predicted"/>
<dbReference type="EMBL" id="CAJOBG010007270">
    <property type="protein sequence ID" value="CAF4212172.1"/>
    <property type="molecule type" value="Genomic_DNA"/>
</dbReference>
<accession>A0A820CQW4</accession>
<organism evidence="1 2">
    <name type="scientific">Rotaria magnacalcarata</name>
    <dbReference type="NCBI Taxonomy" id="392030"/>
    <lineage>
        <taxon>Eukaryota</taxon>
        <taxon>Metazoa</taxon>
        <taxon>Spiralia</taxon>
        <taxon>Gnathifera</taxon>
        <taxon>Rotifera</taxon>
        <taxon>Eurotatoria</taxon>
        <taxon>Bdelloidea</taxon>
        <taxon>Philodinida</taxon>
        <taxon>Philodinidae</taxon>
        <taxon>Rotaria</taxon>
    </lineage>
</organism>
<evidence type="ECO:0000313" key="1">
    <source>
        <dbReference type="EMBL" id="CAF4212172.1"/>
    </source>
</evidence>
<dbReference type="AlphaFoldDB" id="A0A820CQW4"/>
<gene>
    <name evidence="1" type="ORF">OVN521_LOCUS26965</name>
</gene>
<keyword evidence="2" id="KW-1185">Reference proteome</keyword>
<dbReference type="PANTHER" id="PTHR46579:SF1">
    <property type="entry name" value="F5_8 TYPE C DOMAIN-CONTAINING PROTEIN"/>
    <property type="match status" value="1"/>
</dbReference>
<reference evidence="1" key="1">
    <citation type="submission" date="2021-02" db="EMBL/GenBank/DDBJ databases">
        <authorList>
            <person name="Nowell W R."/>
        </authorList>
    </citation>
    <scope>NUCLEOTIDE SEQUENCE</scope>
</reference>
<comment type="caution">
    <text evidence="1">The sequence shown here is derived from an EMBL/GenBank/DDBJ whole genome shotgun (WGS) entry which is preliminary data.</text>
</comment>
<dbReference type="PANTHER" id="PTHR46579">
    <property type="entry name" value="F5/8 TYPE C DOMAIN-CONTAINING PROTEIN-RELATED"/>
    <property type="match status" value="1"/>
</dbReference>
<protein>
    <submittedName>
        <fullName evidence="1">Uncharacterized protein</fullName>
    </submittedName>
</protein>
<sequence>MKRWKQQRLQNQAIQIGQALYQHNVDEVNIDPEIDDIIDINSININNTIDDPIISNVNVSESRFLNDAIDKIKQLSCDEPNIIMEKDISCALVLLKKRHRLSARCMDDIISLLRIFNVPNVPSSWYRLKKSLTETQLTPIQFFICSECQELSTSSALCFQCNCHFSSTNKPNYFFSFPIQSQTERILHYNRDILPTGRCYAMSMKDICDGALHQKLQSQIQESFLTLTLNVDGIQPNKGSQKTIRPILLVTNELPLKRRFGIENIILAGVWPELVTLEQGAEFQYQDDNNSSTSARIFLIGACCDKPTQALLQFLPEPIATFGCKRWEVEGFMVRTDKEGNVRSFAMTLDAVEETYLRSSMRLDVLLDLKLLHEQIQQSFPMRKRKSLMEELRLKEKGVLGPCILRELSYFDVGRSFMADTLHNVYIGAFKRLLQLWFDHDYRFQDWSISTHLSELQLIFRGLRLPSMTPSARHCVQVVHSVLHISDTIHDFGPVHTFTTFQFENELGLLTHITKSTRRHAHELIGNLHLIQEAYCHLNNFDFMNSNFANYLFNRFACHRKSDDSKHYQLGHLRKEDDSLVRLLFPFTHIKYYQTVHVGRIRLCTRTYAEGKVADNSNIIFIFDDVQYPGKIRSIFTIDDGEPHLLVAYIANLTPLTCEIDDTENFVYHNILFATTTKWRYVPIEMSVIKPMIMDETTLIPNQMYEKVDYNHNINQKKPTFLDFHRLLELRIDENHVNVDFYAYFFYMGCDEEDQIE</sequence>